<dbReference type="RefSeq" id="WP_159809818.1">
    <property type="nucleotide sequence ID" value="NZ_BLJE01000005.1"/>
</dbReference>
<reference evidence="2 3" key="1">
    <citation type="submission" date="2019-12" db="EMBL/GenBank/DDBJ databases">
        <title>Litoreibacter badius sp. nov., a novel bacteriochlorophyll a-containing bacterium in the genus Litoreibacter.</title>
        <authorList>
            <person name="Kanamuro M."/>
            <person name="Takabe Y."/>
            <person name="Mori K."/>
            <person name="Takaichi S."/>
            <person name="Hanada S."/>
        </authorList>
    </citation>
    <scope>NUCLEOTIDE SEQUENCE [LARGE SCALE GENOMIC DNA]</scope>
    <source>
        <strain evidence="2 3">K6</strain>
    </source>
</reference>
<feature type="compositionally biased region" description="Pro residues" evidence="1">
    <location>
        <begin position="85"/>
        <end position="94"/>
    </location>
</feature>
<accession>A0A6N6JKZ2</accession>
<sequence length="94" mass="10114">MGITEDLADALAKDVIAAEEKLGDETLVNQISEVIGASSQTTQEAFLTAIRVRRAEARARRMLRQKLENAAKPQNAASPNESEPAPSPEKPAET</sequence>
<organism evidence="2 3">
    <name type="scientific">Litoreibacter roseus</name>
    <dbReference type="NCBI Taxonomy" id="2601869"/>
    <lineage>
        <taxon>Bacteria</taxon>
        <taxon>Pseudomonadati</taxon>
        <taxon>Pseudomonadota</taxon>
        <taxon>Alphaproteobacteria</taxon>
        <taxon>Rhodobacterales</taxon>
        <taxon>Roseobacteraceae</taxon>
        <taxon>Litoreibacter</taxon>
    </lineage>
</organism>
<evidence type="ECO:0000256" key="1">
    <source>
        <dbReference type="SAM" id="MobiDB-lite"/>
    </source>
</evidence>
<gene>
    <name evidence="2" type="ORF">KIN_36910</name>
</gene>
<keyword evidence="3" id="KW-1185">Reference proteome</keyword>
<dbReference type="OrthoDB" id="7876148at2"/>
<protein>
    <submittedName>
        <fullName evidence="2">Uncharacterized protein</fullName>
    </submittedName>
</protein>
<evidence type="ECO:0000313" key="3">
    <source>
        <dbReference type="Proteomes" id="UP000436822"/>
    </source>
</evidence>
<evidence type="ECO:0000313" key="2">
    <source>
        <dbReference type="EMBL" id="GFE66617.1"/>
    </source>
</evidence>
<comment type="caution">
    <text evidence="2">The sequence shown here is derived from an EMBL/GenBank/DDBJ whole genome shotgun (WGS) entry which is preliminary data.</text>
</comment>
<name>A0A6N6JKZ2_9RHOB</name>
<proteinExistence type="predicted"/>
<dbReference type="Proteomes" id="UP000436822">
    <property type="component" value="Unassembled WGS sequence"/>
</dbReference>
<dbReference type="EMBL" id="BLJE01000005">
    <property type="protein sequence ID" value="GFE66617.1"/>
    <property type="molecule type" value="Genomic_DNA"/>
</dbReference>
<feature type="region of interest" description="Disordered" evidence="1">
    <location>
        <begin position="64"/>
        <end position="94"/>
    </location>
</feature>
<feature type="compositionally biased region" description="Low complexity" evidence="1">
    <location>
        <begin position="75"/>
        <end position="84"/>
    </location>
</feature>
<dbReference type="AlphaFoldDB" id="A0A6N6JKZ2"/>